<evidence type="ECO:0000313" key="2">
    <source>
        <dbReference type="EMBL" id="EPQ58381.1"/>
    </source>
</evidence>
<dbReference type="GO" id="GO:0016706">
    <property type="term" value="F:2-oxoglutarate-dependent dioxygenase activity"/>
    <property type="evidence" value="ECO:0007669"/>
    <property type="project" value="TreeGrafter"/>
</dbReference>
<dbReference type="PANTHER" id="PTHR21052:SF0">
    <property type="entry name" value="ALPHA-KETOGLUTARATE-DEPENDENT DIOXYGENASE ALKB HOMOLOG 7, MITOCHONDRIAL"/>
    <property type="match status" value="1"/>
</dbReference>
<gene>
    <name evidence="2" type="ORF">GLOTRDRAFT_57321</name>
</gene>
<dbReference type="Pfam" id="PF13532">
    <property type="entry name" value="2OG-FeII_Oxy_2"/>
    <property type="match status" value="1"/>
</dbReference>
<dbReference type="OrthoDB" id="28127at2759"/>
<reference evidence="2 3" key="1">
    <citation type="journal article" date="2012" name="Science">
        <title>The Paleozoic origin of enzymatic lignin decomposition reconstructed from 31 fungal genomes.</title>
        <authorList>
            <person name="Floudas D."/>
            <person name="Binder M."/>
            <person name="Riley R."/>
            <person name="Barry K."/>
            <person name="Blanchette R.A."/>
            <person name="Henrissat B."/>
            <person name="Martinez A.T."/>
            <person name="Otillar R."/>
            <person name="Spatafora J.W."/>
            <person name="Yadav J.S."/>
            <person name="Aerts A."/>
            <person name="Benoit I."/>
            <person name="Boyd A."/>
            <person name="Carlson A."/>
            <person name="Copeland A."/>
            <person name="Coutinho P.M."/>
            <person name="de Vries R.P."/>
            <person name="Ferreira P."/>
            <person name="Findley K."/>
            <person name="Foster B."/>
            <person name="Gaskell J."/>
            <person name="Glotzer D."/>
            <person name="Gorecki P."/>
            <person name="Heitman J."/>
            <person name="Hesse C."/>
            <person name="Hori C."/>
            <person name="Igarashi K."/>
            <person name="Jurgens J.A."/>
            <person name="Kallen N."/>
            <person name="Kersten P."/>
            <person name="Kohler A."/>
            <person name="Kuees U."/>
            <person name="Kumar T.K.A."/>
            <person name="Kuo A."/>
            <person name="LaButti K."/>
            <person name="Larrondo L.F."/>
            <person name="Lindquist E."/>
            <person name="Ling A."/>
            <person name="Lombard V."/>
            <person name="Lucas S."/>
            <person name="Lundell T."/>
            <person name="Martin R."/>
            <person name="McLaughlin D.J."/>
            <person name="Morgenstern I."/>
            <person name="Morin E."/>
            <person name="Murat C."/>
            <person name="Nagy L.G."/>
            <person name="Nolan M."/>
            <person name="Ohm R.A."/>
            <person name="Patyshakuliyeva A."/>
            <person name="Rokas A."/>
            <person name="Ruiz-Duenas F.J."/>
            <person name="Sabat G."/>
            <person name="Salamov A."/>
            <person name="Samejima M."/>
            <person name="Schmutz J."/>
            <person name="Slot J.C."/>
            <person name="St John F."/>
            <person name="Stenlid J."/>
            <person name="Sun H."/>
            <person name="Sun S."/>
            <person name="Syed K."/>
            <person name="Tsang A."/>
            <person name="Wiebenga A."/>
            <person name="Young D."/>
            <person name="Pisabarro A."/>
            <person name="Eastwood D.C."/>
            <person name="Martin F."/>
            <person name="Cullen D."/>
            <person name="Grigoriev I.V."/>
            <person name="Hibbett D.S."/>
        </authorList>
    </citation>
    <scope>NUCLEOTIDE SEQUENCE [LARGE SCALE GENOMIC DNA]</scope>
    <source>
        <strain evidence="2 3">ATCC 11539</strain>
    </source>
</reference>
<dbReference type="SUPFAM" id="SSF51197">
    <property type="entry name" value="Clavaminate synthase-like"/>
    <property type="match status" value="1"/>
</dbReference>
<dbReference type="KEGG" id="gtr:GLOTRDRAFT_57321"/>
<dbReference type="AlphaFoldDB" id="S7QEX8"/>
<dbReference type="eggNOG" id="KOG4176">
    <property type="taxonomic scope" value="Eukaryota"/>
</dbReference>
<evidence type="ECO:0000259" key="1">
    <source>
        <dbReference type="Pfam" id="PF13532"/>
    </source>
</evidence>
<proteinExistence type="predicted"/>
<dbReference type="GeneID" id="19307170"/>
<dbReference type="GO" id="GO:0006631">
    <property type="term" value="P:fatty acid metabolic process"/>
    <property type="evidence" value="ECO:0007669"/>
    <property type="project" value="TreeGrafter"/>
</dbReference>
<dbReference type="Proteomes" id="UP000030669">
    <property type="component" value="Unassembled WGS sequence"/>
</dbReference>
<feature type="domain" description="Alpha-ketoglutarate-dependent dioxygenase AlkB-like" evidence="1">
    <location>
        <begin position="152"/>
        <end position="239"/>
    </location>
</feature>
<dbReference type="HOGENOM" id="CLU_080229_0_0_1"/>
<protein>
    <recommendedName>
        <fullName evidence="1">Alpha-ketoglutarate-dependent dioxygenase AlkB-like domain-containing protein</fullName>
    </recommendedName>
</protein>
<keyword evidence="3" id="KW-1185">Reference proteome</keyword>
<sequence length="247" mass="28178">MRFLRSKIGKTVHCDQRARAPRCLSAAAILSKEVPSELTFIPDYFSLHEQCVLLKASLTKLDAVESRQALRHRKSLPPLPPCISPTKAADIFLPDRYYHFYEGHLDGVIRNYRETHLTAWPEHELQGLTPVLKRLYDLTPTRDVQTHLLHLASDGEIRPHVDNVTASGNWILGVSLGADRILRLESMDESDNYDVLLPSGSLYIQEGNLRYNYKHSILNAREFRGEKLAGGQRLSIMIRDLFRPNLV</sequence>
<dbReference type="OMA" id="QEGHYDG"/>
<evidence type="ECO:0000313" key="3">
    <source>
        <dbReference type="Proteomes" id="UP000030669"/>
    </source>
</evidence>
<dbReference type="Gene3D" id="2.60.120.590">
    <property type="entry name" value="Alpha-ketoglutarate-dependent dioxygenase AlkB-like"/>
    <property type="match status" value="1"/>
</dbReference>
<dbReference type="InterPro" id="IPR032870">
    <property type="entry name" value="ALKBH7-like"/>
</dbReference>
<organism evidence="2 3">
    <name type="scientific">Gloeophyllum trabeum (strain ATCC 11539 / FP-39264 / Madison 617)</name>
    <name type="common">Brown rot fungus</name>
    <dbReference type="NCBI Taxonomy" id="670483"/>
    <lineage>
        <taxon>Eukaryota</taxon>
        <taxon>Fungi</taxon>
        <taxon>Dikarya</taxon>
        <taxon>Basidiomycota</taxon>
        <taxon>Agaricomycotina</taxon>
        <taxon>Agaricomycetes</taxon>
        <taxon>Gloeophyllales</taxon>
        <taxon>Gloeophyllaceae</taxon>
        <taxon>Gloeophyllum</taxon>
    </lineage>
</organism>
<dbReference type="InterPro" id="IPR037151">
    <property type="entry name" value="AlkB-like_sf"/>
</dbReference>
<dbReference type="RefSeq" id="XP_007863057.1">
    <property type="nucleotide sequence ID" value="XM_007864866.1"/>
</dbReference>
<dbReference type="STRING" id="670483.S7QEX8"/>
<dbReference type="GO" id="GO:0005759">
    <property type="term" value="C:mitochondrial matrix"/>
    <property type="evidence" value="ECO:0007669"/>
    <property type="project" value="TreeGrafter"/>
</dbReference>
<accession>S7QEX8</accession>
<dbReference type="GO" id="GO:0006974">
    <property type="term" value="P:DNA damage response"/>
    <property type="evidence" value="ECO:0007669"/>
    <property type="project" value="InterPro"/>
</dbReference>
<dbReference type="InterPro" id="IPR027450">
    <property type="entry name" value="AlkB-like"/>
</dbReference>
<name>S7QEX8_GLOTA</name>
<dbReference type="PANTHER" id="PTHR21052">
    <property type="entry name" value="SPERMATOGENESIS ASSOCIATED 11-RELATED"/>
    <property type="match status" value="1"/>
</dbReference>
<dbReference type="EMBL" id="KB469298">
    <property type="protein sequence ID" value="EPQ58381.1"/>
    <property type="molecule type" value="Genomic_DNA"/>
</dbReference>